<reference evidence="2" key="1">
    <citation type="journal article" date="2023" name="G3 (Bethesda)">
        <title>Genome assembly and association tests identify interacting loci associated with vigor, precocity, and sex in interspecific pistachio rootstocks.</title>
        <authorList>
            <person name="Palmer W."/>
            <person name="Jacygrad E."/>
            <person name="Sagayaradj S."/>
            <person name="Cavanaugh K."/>
            <person name="Han R."/>
            <person name="Bertier L."/>
            <person name="Beede B."/>
            <person name="Kafkas S."/>
            <person name="Golino D."/>
            <person name="Preece J."/>
            <person name="Michelmore R."/>
        </authorList>
    </citation>
    <scope>NUCLEOTIDE SEQUENCE [LARGE SCALE GENOMIC DNA]</scope>
</reference>
<accession>A0ACC1BXX3</accession>
<evidence type="ECO:0000313" key="2">
    <source>
        <dbReference type="Proteomes" id="UP001164250"/>
    </source>
</evidence>
<protein>
    <submittedName>
        <fullName evidence="1">Uncharacterized protein</fullName>
    </submittedName>
</protein>
<dbReference type="Proteomes" id="UP001164250">
    <property type="component" value="Chromosome 2"/>
</dbReference>
<proteinExistence type="predicted"/>
<comment type="caution">
    <text evidence="1">The sequence shown here is derived from an EMBL/GenBank/DDBJ whole genome shotgun (WGS) entry which is preliminary data.</text>
</comment>
<dbReference type="EMBL" id="CM047898">
    <property type="protein sequence ID" value="KAJ0104707.1"/>
    <property type="molecule type" value="Genomic_DNA"/>
</dbReference>
<name>A0ACC1BXX3_9ROSI</name>
<keyword evidence="2" id="KW-1185">Reference proteome</keyword>
<organism evidence="1 2">
    <name type="scientific">Pistacia atlantica</name>
    <dbReference type="NCBI Taxonomy" id="434234"/>
    <lineage>
        <taxon>Eukaryota</taxon>
        <taxon>Viridiplantae</taxon>
        <taxon>Streptophyta</taxon>
        <taxon>Embryophyta</taxon>
        <taxon>Tracheophyta</taxon>
        <taxon>Spermatophyta</taxon>
        <taxon>Magnoliopsida</taxon>
        <taxon>eudicotyledons</taxon>
        <taxon>Gunneridae</taxon>
        <taxon>Pentapetalae</taxon>
        <taxon>rosids</taxon>
        <taxon>malvids</taxon>
        <taxon>Sapindales</taxon>
        <taxon>Anacardiaceae</taxon>
        <taxon>Pistacia</taxon>
    </lineage>
</organism>
<sequence>MRNYCYDGCRYGPICDIPLYYFGIDNKKTKKGKNSHNLCICTFINSYLTPT</sequence>
<gene>
    <name evidence="1" type="ORF">Patl1_17384</name>
</gene>
<evidence type="ECO:0000313" key="1">
    <source>
        <dbReference type="EMBL" id="KAJ0104707.1"/>
    </source>
</evidence>